<gene>
    <name evidence="11" type="ORF">C8N25_13921</name>
</gene>
<evidence type="ECO:0000256" key="5">
    <source>
        <dbReference type="ARBA" id="ARBA00022842"/>
    </source>
</evidence>
<dbReference type="AlphaFoldDB" id="A0A3E0D6N4"/>
<sequence length="141" mass="15983">MDRSILRALLFNLQRYGFRPNKNAHQAVLQAQIFLNEGKSYVIELDLEKFFDQVNHDKLMSLLMLTVTNKGTLGLIRAYLRSGVMEGGVVSQRLEGTPQGSPLSPLLSNILLDELDTELGRRGLSMQRDGHIRRIVFCPAW</sequence>
<protein>
    <recommendedName>
        <fullName evidence="1">RNA-directed DNA polymerase</fullName>
        <ecNumber evidence="1">2.7.7.49</ecNumber>
    </recommendedName>
</protein>
<evidence type="ECO:0000259" key="10">
    <source>
        <dbReference type="PROSITE" id="PS50878"/>
    </source>
</evidence>
<proteinExistence type="inferred from homology"/>
<evidence type="ECO:0000256" key="6">
    <source>
        <dbReference type="ARBA" id="ARBA00022918"/>
    </source>
</evidence>
<evidence type="ECO:0000313" key="12">
    <source>
        <dbReference type="Proteomes" id="UP000256405"/>
    </source>
</evidence>
<organism evidence="11 12">
    <name type="scientific">Algoriphagus antarcticus</name>
    <dbReference type="NCBI Taxonomy" id="238540"/>
    <lineage>
        <taxon>Bacteria</taxon>
        <taxon>Pseudomonadati</taxon>
        <taxon>Bacteroidota</taxon>
        <taxon>Cytophagia</taxon>
        <taxon>Cytophagales</taxon>
        <taxon>Cyclobacteriaceae</taxon>
        <taxon>Algoriphagus</taxon>
    </lineage>
</organism>
<dbReference type="InterPro" id="IPR000123">
    <property type="entry name" value="Reverse_transcriptase_msDNA"/>
</dbReference>
<keyword evidence="5" id="KW-0460">Magnesium</keyword>
<keyword evidence="12" id="KW-1185">Reference proteome</keyword>
<dbReference type="InterPro" id="IPR043502">
    <property type="entry name" value="DNA/RNA_pol_sf"/>
</dbReference>
<dbReference type="OrthoDB" id="9780724at2"/>
<comment type="similarity">
    <text evidence="8">Belongs to the bacterial reverse transcriptase family.</text>
</comment>
<dbReference type="PANTHER" id="PTHR34047:SF8">
    <property type="entry name" value="PROTEIN YKFC"/>
    <property type="match status" value="1"/>
</dbReference>
<evidence type="ECO:0000256" key="7">
    <source>
        <dbReference type="ARBA" id="ARBA00023118"/>
    </source>
</evidence>
<evidence type="ECO:0000313" key="11">
    <source>
        <dbReference type="EMBL" id="REG78227.1"/>
    </source>
</evidence>
<keyword evidence="3" id="KW-0548">Nucleotidyltransferase</keyword>
<dbReference type="Pfam" id="PF00078">
    <property type="entry name" value="RVT_1"/>
    <property type="match status" value="1"/>
</dbReference>
<feature type="domain" description="Reverse transcriptase" evidence="10">
    <location>
        <begin position="1"/>
        <end position="141"/>
    </location>
</feature>
<keyword evidence="2" id="KW-0808">Transferase</keyword>
<dbReference type="PROSITE" id="PS50878">
    <property type="entry name" value="RT_POL"/>
    <property type="match status" value="1"/>
</dbReference>
<evidence type="ECO:0000256" key="3">
    <source>
        <dbReference type="ARBA" id="ARBA00022695"/>
    </source>
</evidence>
<dbReference type="CDD" id="cd01651">
    <property type="entry name" value="RT_G2_intron"/>
    <property type="match status" value="1"/>
</dbReference>
<comment type="caution">
    <text evidence="11">The sequence shown here is derived from an EMBL/GenBank/DDBJ whole genome shotgun (WGS) entry which is preliminary data.</text>
</comment>
<comment type="catalytic activity">
    <reaction evidence="9">
        <text>DNA(n) + a 2'-deoxyribonucleoside 5'-triphosphate = DNA(n+1) + diphosphate</text>
        <dbReference type="Rhea" id="RHEA:22508"/>
        <dbReference type="Rhea" id="RHEA-COMP:17339"/>
        <dbReference type="Rhea" id="RHEA-COMP:17340"/>
        <dbReference type="ChEBI" id="CHEBI:33019"/>
        <dbReference type="ChEBI" id="CHEBI:61560"/>
        <dbReference type="ChEBI" id="CHEBI:173112"/>
        <dbReference type="EC" id="2.7.7.49"/>
    </reaction>
</comment>
<dbReference type="Proteomes" id="UP000256405">
    <property type="component" value="Unassembled WGS sequence"/>
</dbReference>
<evidence type="ECO:0000256" key="2">
    <source>
        <dbReference type="ARBA" id="ARBA00022679"/>
    </source>
</evidence>
<dbReference type="PANTHER" id="PTHR34047">
    <property type="entry name" value="NUCLEAR INTRON MATURASE 1, MITOCHONDRIAL-RELATED"/>
    <property type="match status" value="1"/>
</dbReference>
<keyword evidence="6 11" id="KW-0695">RNA-directed DNA polymerase</keyword>
<dbReference type="PRINTS" id="PR00866">
    <property type="entry name" value="RNADNAPOLMS"/>
</dbReference>
<dbReference type="SUPFAM" id="SSF56672">
    <property type="entry name" value="DNA/RNA polymerases"/>
    <property type="match status" value="1"/>
</dbReference>
<evidence type="ECO:0000256" key="8">
    <source>
        <dbReference type="ARBA" id="ARBA00034120"/>
    </source>
</evidence>
<dbReference type="EC" id="2.7.7.49" evidence="1"/>
<name>A0A3E0D6N4_9BACT</name>
<evidence type="ECO:0000256" key="1">
    <source>
        <dbReference type="ARBA" id="ARBA00012493"/>
    </source>
</evidence>
<accession>A0A3E0D6N4</accession>
<dbReference type="GO" id="GO:0051607">
    <property type="term" value="P:defense response to virus"/>
    <property type="evidence" value="ECO:0007669"/>
    <property type="project" value="UniProtKB-KW"/>
</dbReference>
<dbReference type="GO" id="GO:0003723">
    <property type="term" value="F:RNA binding"/>
    <property type="evidence" value="ECO:0007669"/>
    <property type="project" value="InterPro"/>
</dbReference>
<dbReference type="InterPro" id="IPR000477">
    <property type="entry name" value="RT_dom"/>
</dbReference>
<evidence type="ECO:0000256" key="4">
    <source>
        <dbReference type="ARBA" id="ARBA00022723"/>
    </source>
</evidence>
<dbReference type="GO" id="GO:0003964">
    <property type="term" value="F:RNA-directed DNA polymerase activity"/>
    <property type="evidence" value="ECO:0007669"/>
    <property type="project" value="UniProtKB-KW"/>
</dbReference>
<keyword evidence="4" id="KW-0479">Metal-binding</keyword>
<reference evidence="11 12" key="1">
    <citation type="submission" date="2018-08" db="EMBL/GenBank/DDBJ databases">
        <title>Genomic Encyclopedia of Archaeal and Bacterial Type Strains, Phase II (KMG-II): from individual species to whole genera.</title>
        <authorList>
            <person name="Goeker M."/>
        </authorList>
    </citation>
    <scope>NUCLEOTIDE SEQUENCE [LARGE SCALE GENOMIC DNA]</scope>
    <source>
        <strain evidence="11 12">DSM 15986</strain>
    </source>
</reference>
<evidence type="ECO:0000256" key="9">
    <source>
        <dbReference type="ARBA" id="ARBA00048173"/>
    </source>
</evidence>
<dbReference type="InterPro" id="IPR051083">
    <property type="entry name" value="GrpII_Intron_Splice-Mob/Def"/>
</dbReference>
<dbReference type="EMBL" id="QUNF01000039">
    <property type="protein sequence ID" value="REG78227.1"/>
    <property type="molecule type" value="Genomic_DNA"/>
</dbReference>
<keyword evidence="7" id="KW-0051">Antiviral defense</keyword>
<dbReference type="GO" id="GO:0046872">
    <property type="term" value="F:metal ion binding"/>
    <property type="evidence" value="ECO:0007669"/>
    <property type="project" value="UniProtKB-KW"/>
</dbReference>